<dbReference type="RefSeq" id="WP_209288761.1">
    <property type="nucleotide sequence ID" value="NZ_JACVEW010000033.1"/>
</dbReference>
<organism evidence="4 5">
    <name type="scientific">Marinobacterium alkalitolerans</name>
    <dbReference type="NCBI Taxonomy" id="1542925"/>
    <lineage>
        <taxon>Bacteria</taxon>
        <taxon>Pseudomonadati</taxon>
        <taxon>Pseudomonadota</taxon>
        <taxon>Gammaproteobacteria</taxon>
        <taxon>Oceanospirillales</taxon>
        <taxon>Oceanospirillaceae</taxon>
        <taxon>Marinobacterium</taxon>
    </lineage>
</organism>
<evidence type="ECO:0000313" key="5">
    <source>
        <dbReference type="Proteomes" id="UP000810171"/>
    </source>
</evidence>
<dbReference type="SUPFAM" id="SSF55073">
    <property type="entry name" value="Nucleotide cyclase"/>
    <property type="match status" value="1"/>
</dbReference>
<reference evidence="4 5" key="1">
    <citation type="submission" date="2020-09" db="EMBL/GenBank/DDBJ databases">
        <authorList>
            <person name="Tanuku N.R.S."/>
        </authorList>
    </citation>
    <scope>NUCLEOTIDE SEQUENCE [LARGE SCALE GENOMIC DNA]</scope>
    <source>
        <strain evidence="4 5">AK62</strain>
    </source>
</reference>
<name>A0ABS3ZEE8_9GAMM</name>
<gene>
    <name evidence="4" type="ORF">H9C73_15210</name>
</gene>
<protein>
    <recommendedName>
        <fullName evidence="1">diguanylate cyclase</fullName>
        <ecNumber evidence="1">2.7.7.65</ecNumber>
    </recommendedName>
</protein>
<dbReference type="Proteomes" id="UP000810171">
    <property type="component" value="Unassembled WGS sequence"/>
</dbReference>
<dbReference type="NCBIfam" id="TIGR00254">
    <property type="entry name" value="GGDEF"/>
    <property type="match status" value="1"/>
</dbReference>
<dbReference type="PANTHER" id="PTHR45138">
    <property type="entry name" value="REGULATORY COMPONENTS OF SENSORY TRANSDUCTION SYSTEM"/>
    <property type="match status" value="1"/>
</dbReference>
<dbReference type="Pfam" id="PF00990">
    <property type="entry name" value="GGDEF"/>
    <property type="match status" value="1"/>
</dbReference>
<dbReference type="InterPro" id="IPR029787">
    <property type="entry name" value="Nucleotide_cyclase"/>
</dbReference>
<dbReference type="InterPro" id="IPR043128">
    <property type="entry name" value="Rev_trsase/Diguanyl_cyclase"/>
</dbReference>
<evidence type="ECO:0000259" key="3">
    <source>
        <dbReference type="PROSITE" id="PS50887"/>
    </source>
</evidence>
<evidence type="ECO:0000256" key="1">
    <source>
        <dbReference type="ARBA" id="ARBA00012528"/>
    </source>
</evidence>
<dbReference type="PANTHER" id="PTHR45138:SF9">
    <property type="entry name" value="DIGUANYLATE CYCLASE DGCM-RELATED"/>
    <property type="match status" value="1"/>
</dbReference>
<dbReference type="Gene3D" id="3.30.70.270">
    <property type="match status" value="1"/>
</dbReference>
<dbReference type="SMART" id="SM00267">
    <property type="entry name" value="GGDEF"/>
    <property type="match status" value="1"/>
</dbReference>
<proteinExistence type="predicted"/>
<comment type="caution">
    <text evidence="4">The sequence shown here is derived from an EMBL/GenBank/DDBJ whole genome shotgun (WGS) entry which is preliminary data.</text>
</comment>
<dbReference type="PROSITE" id="PS50887">
    <property type="entry name" value="GGDEF"/>
    <property type="match status" value="1"/>
</dbReference>
<evidence type="ECO:0000256" key="2">
    <source>
        <dbReference type="ARBA" id="ARBA00034247"/>
    </source>
</evidence>
<accession>A0ABS3ZEE8</accession>
<feature type="domain" description="GGDEF" evidence="3">
    <location>
        <begin position="181"/>
        <end position="309"/>
    </location>
</feature>
<sequence>MSYQDLQAAFSVSAKLLESNNYHDLTRDLIEMLMSFDGITAVDSYEILARQQKRPDEPDILVRRFPLSLDENYIDDNHTIIREIAYRGQHGVSFTDFDGEPYIVIYICEHTVPERLVLIRGEVNDYNAELIRGLSLIYDRQVRMFDSKERDPLTLLNNRQTLDNTLEQVVDFYRGREQEALKSWVALLDIDHFKEINDNFGHLYGDEVLIHFANLMKSEFRYSDFLFRYGGEEFLVIINQTDQQGVTEALERFRQCVEDYTFPSGQVTVSVGCAPIEPDMPISDVIEVADEALYTSKSSGRNRVTLQLESRKPKIEHSDVELF</sequence>
<dbReference type="EC" id="2.7.7.65" evidence="1"/>
<dbReference type="InterPro" id="IPR050469">
    <property type="entry name" value="Diguanylate_Cyclase"/>
</dbReference>
<comment type="catalytic activity">
    <reaction evidence="2">
        <text>2 GTP = 3',3'-c-di-GMP + 2 diphosphate</text>
        <dbReference type="Rhea" id="RHEA:24898"/>
        <dbReference type="ChEBI" id="CHEBI:33019"/>
        <dbReference type="ChEBI" id="CHEBI:37565"/>
        <dbReference type="ChEBI" id="CHEBI:58805"/>
        <dbReference type="EC" id="2.7.7.65"/>
    </reaction>
</comment>
<evidence type="ECO:0000313" key="4">
    <source>
        <dbReference type="EMBL" id="MBP0050076.1"/>
    </source>
</evidence>
<dbReference type="EMBL" id="JACVEW010000033">
    <property type="protein sequence ID" value="MBP0050076.1"/>
    <property type="molecule type" value="Genomic_DNA"/>
</dbReference>
<dbReference type="InterPro" id="IPR000160">
    <property type="entry name" value="GGDEF_dom"/>
</dbReference>
<keyword evidence="5" id="KW-1185">Reference proteome</keyword>
<dbReference type="CDD" id="cd01949">
    <property type="entry name" value="GGDEF"/>
    <property type="match status" value="1"/>
</dbReference>